<dbReference type="InterPro" id="IPR010385">
    <property type="entry name" value="DUF982"/>
</dbReference>
<dbReference type="RefSeq" id="WP_072381385.1">
    <property type="nucleotide sequence ID" value="NZ_FNXB01000057.1"/>
</dbReference>
<evidence type="ECO:0000313" key="2">
    <source>
        <dbReference type="EMBL" id="SEP18138.1"/>
    </source>
</evidence>
<dbReference type="Proteomes" id="UP000198939">
    <property type="component" value="Unassembled WGS sequence"/>
</dbReference>
<sequence>MNIKARKFSPIFWSAPVNVRVGNGFCEAIFGPEAAVDYLKHRWPATNGPRYFSALRICSAAIERRESPDLARDTFVAAGIEANMLA</sequence>
<dbReference type="EMBL" id="FNXB01000057">
    <property type="protein sequence ID" value="SEI19403.1"/>
    <property type="molecule type" value="Genomic_DNA"/>
</dbReference>
<protein>
    <recommendedName>
        <fullName evidence="5">DUF982 domain-containing protein</fullName>
    </recommendedName>
</protein>
<keyword evidence="4" id="KW-1185">Reference proteome</keyword>
<accession>A0A1H8VT77</accession>
<reference evidence="3" key="2">
    <citation type="submission" date="2016-10" db="EMBL/GenBank/DDBJ databases">
        <authorList>
            <person name="Wibberg D."/>
        </authorList>
    </citation>
    <scope>NUCLEOTIDE SEQUENCE [LARGE SCALE GENOMIC DNA]</scope>
</reference>
<dbReference type="Gene3D" id="6.10.250.730">
    <property type="match status" value="1"/>
</dbReference>
<dbReference type="Pfam" id="PF06169">
    <property type="entry name" value="DUF982"/>
    <property type="match status" value="1"/>
</dbReference>
<dbReference type="AlphaFoldDB" id="A0A1H8VT77"/>
<gene>
    <name evidence="1" type="ORF">RTCCBAU85039_6147</name>
    <name evidence="2" type="ORF">SAMN05216228_104635</name>
</gene>
<name>A0A1H8VT77_9HYPH</name>
<organism evidence="1 3">
    <name type="scientific">Rhizobium tibeticum</name>
    <dbReference type="NCBI Taxonomy" id="501024"/>
    <lineage>
        <taxon>Bacteria</taxon>
        <taxon>Pseudomonadati</taxon>
        <taxon>Pseudomonadota</taxon>
        <taxon>Alphaproteobacteria</taxon>
        <taxon>Hyphomicrobiales</taxon>
        <taxon>Rhizobiaceae</taxon>
        <taxon>Rhizobium/Agrobacterium group</taxon>
        <taxon>Rhizobium</taxon>
    </lineage>
</organism>
<reference evidence="2 4" key="3">
    <citation type="submission" date="2016-10" db="EMBL/GenBank/DDBJ databases">
        <authorList>
            <person name="Varghese N."/>
            <person name="Submissions S."/>
        </authorList>
    </citation>
    <scope>NUCLEOTIDE SEQUENCE [LARGE SCALE GENOMIC DNA]</scope>
    <source>
        <strain evidence="2 4">CGMCC 1.7071</strain>
    </source>
</reference>
<evidence type="ECO:0000313" key="3">
    <source>
        <dbReference type="Proteomes" id="UP000183063"/>
    </source>
</evidence>
<proteinExistence type="predicted"/>
<evidence type="ECO:0000313" key="4">
    <source>
        <dbReference type="Proteomes" id="UP000198939"/>
    </source>
</evidence>
<dbReference type="OrthoDB" id="8420443at2"/>
<evidence type="ECO:0008006" key="5">
    <source>
        <dbReference type="Google" id="ProtNLM"/>
    </source>
</evidence>
<reference evidence="1" key="1">
    <citation type="submission" date="2016-10" db="EMBL/GenBank/DDBJ databases">
        <authorList>
            <person name="de Groot N.N."/>
        </authorList>
    </citation>
    <scope>NUCLEOTIDE SEQUENCE [LARGE SCALE GENOMIC DNA]</scope>
    <source>
        <strain evidence="1">CCBAU85039</strain>
    </source>
</reference>
<dbReference type="EMBL" id="FOCV01000046">
    <property type="protein sequence ID" value="SEP18138.1"/>
    <property type="molecule type" value="Genomic_DNA"/>
</dbReference>
<dbReference type="Proteomes" id="UP000183063">
    <property type="component" value="Unassembled WGS sequence"/>
</dbReference>
<evidence type="ECO:0000313" key="1">
    <source>
        <dbReference type="EMBL" id="SEI19403.1"/>
    </source>
</evidence>